<evidence type="ECO:0000256" key="1">
    <source>
        <dbReference type="ARBA" id="ARBA00004141"/>
    </source>
</evidence>
<comment type="subcellular location">
    <subcellularLocation>
        <location evidence="1">Membrane</location>
        <topology evidence="1">Multi-pass membrane protein</topology>
    </subcellularLocation>
</comment>
<evidence type="ECO:0000256" key="6">
    <source>
        <dbReference type="SAM" id="Phobius"/>
    </source>
</evidence>
<dbReference type="GO" id="GO:0016020">
    <property type="term" value="C:membrane"/>
    <property type="evidence" value="ECO:0007669"/>
    <property type="project" value="UniProtKB-SubCell"/>
</dbReference>
<sequence length="184" mass="20466">MDNVVVRDGMALSVVLMKSRAKAEARPHVLPLASLTSLSKHHFTDQEQSRCNEAPTDYTTPPWPSLYWPIPLLGPQSYYLYHPSDIWRFTIIWTLLLYAAIHFVVAGWATTIQLRNWKVAWIIPPIYAIIGGIEGIVAGSVVGGLLGGVYNAGYYRVSTWIPFIWALINALVLILSSFAIQGGL</sequence>
<evidence type="ECO:0000256" key="4">
    <source>
        <dbReference type="ARBA" id="ARBA00022989"/>
    </source>
</evidence>
<gene>
    <name evidence="7" type="ORF">BU16DRAFT_559313</name>
</gene>
<evidence type="ECO:0000256" key="2">
    <source>
        <dbReference type="ARBA" id="ARBA00006325"/>
    </source>
</evidence>
<keyword evidence="4 6" id="KW-1133">Transmembrane helix</keyword>
<dbReference type="Proteomes" id="UP000799750">
    <property type="component" value="Unassembled WGS sequence"/>
</dbReference>
<proteinExistence type="inferred from homology"/>
<dbReference type="EMBL" id="MU004186">
    <property type="protein sequence ID" value="KAF2497572.1"/>
    <property type="molecule type" value="Genomic_DNA"/>
</dbReference>
<evidence type="ECO:0008006" key="9">
    <source>
        <dbReference type="Google" id="ProtNLM"/>
    </source>
</evidence>
<protein>
    <recommendedName>
        <fullName evidence="9">Integral membrane protein</fullName>
    </recommendedName>
</protein>
<dbReference type="Pfam" id="PF10190">
    <property type="entry name" value="Tmemb_170"/>
    <property type="match status" value="1"/>
</dbReference>
<evidence type="ECO:0000256" key="5">
    <source>
        <dbReference type="ARBA" id="ARBA00023136"/>
    </source>
</evidence>
<dbReference type="AlphaFoldDB" id="A0A6A6QZN9"/>
<dbReference type="OrthoDB" id="2131401at2759"/>
<dbReference type="PANTHER" id="PTHR22779">
    <property type="entry name" value="SD17342P"/>
    <property type="match status" value="1"/>
</dbReference>
<keyword evidence="3 6" id="KW-0812">Transmembrane</keyword>
<dbReference type="PANTHER" id="PTHR22779:SF6">
    <property type="entry name" value="SD17342P"/>
    <property type="match status" value="1"/>
</dbReference>
<accession>A0A6A6QZN9</accession>
<reference evidence="7" key="1">
    <citation type="journal article" date="2020" name="Stud. Mycol.">
        <title>101 Dothideomycetes genomes: a test case for predicting lifestyles and emergence of pathogens.</title>
        <authorList>
            <person name="Haridas S."/>
            <person name="Albert R."/>
            <person name="Binder M."/>
            <person name="Bloem J."/>
            <person name="Labutti K."/>
            <person name="Salamov A."/>
            <person name="Andreopoulos B."/>
            <person name="Baker S."/>
            <person name="Barry K."/>
            <person name="Bills G."/>
            <person name="Bluhm B."/>
            <person name="Cannon C."/>
            <person name="Castanera R."/>
            <person name="Culley D."/>
            <person name="Daum C."/>
            <person name="Ezra D."/>
            <person name="Gonzalez J."/>
            <person name="Henrissat B."/>
            <person name="Kuo A."/>
            <person name="Liang C."/>
            <person name="Lipzen A."/>
            <person name="Lutzoni F."/>
            <person name="Magnuson J."/>
            <person name="Mondo S."/>
            <person name="Nolan M."/>
            <person name="Ohm R."/>
            <person name="Pangilinan J."/>
            <person name="Park H.-J."/>
            <person name="Ramirez L."/>
            <person name="Alfaro M."/>
            <person name="Sun H."/>
            <person name="Tritt A."/>
            <person name="Yoshinaga Y."/>
            <person name="Zwiers L.-H."/>
            <person name="Turgeon B."/>
            <person name="Goodwin S."/>
            <person name="Spatafora J."/>
            <person name="Crous P."/>
            <person name="Grigoriev I."/>
        </authorList>
    </citation>
    <scope>NUCLEOTIDE SEQUENCE</scope>
    <source>
        <strain evidence="7">CBS 269.34</strain>
    </source>
</reference>
<evidence type="ECO:0000313" key="7">
    <source>
        <dbReference type="EMBL" id="KAF2497572.1"/>
    </source>
</evidence>
<comment type="similarity">
    <text evidence="2">Belongs to the TMEM170 family.</text>
</comment>
<keyword evidence="5 6" id="KW-0472">Membrane</keyword>
<keyword evidence="8" id="KW-1185">Reference proteome</keyword>
<evidence type="ECO:0000256" key="3">
    <source>
        <dbReference type="ARBA" id="ARBA00022692"/>
    </source>
</evidence>
<name>A0A6A6QZN9_9PEZI</name>
<feature type="transmembrane region" description="Helical" evidence="6">
    <location>
        <begin position="86"/>
        <end position="109"/>
    </location>
</feature>
<feature type="transmembrane region" description="Helical" evidence="6">
    <location>
        <begin position="121"/>
        <end position="147"/>
    </location>
</feature>
<organism evidence="7 8">
    <name type="scientific">Lophium mytilinum</name>
    <dbReference type="NCBI Taxonomy" id="390894"/>
    <lineage>
        <taxon>Eukaryota</taxon>
        <taxon>Fungi</taxon>
        <taxon>Dikarya</taxon>
        <taxon>Ascomycota</taxon>
        <taxon>Pezizomycotina</taxon>
        <taxon>Dothideomycetes</taxon>
        <taxon>Pleosporomycetidae</taxon>
        <taxon>Mytilinidiales</taxon>
        <taxon>Mytilinidiaceae</taxon>
        <taxon>Lophium</taxon>
    </lineage>
</organism>
<evidence type="ECO:0000313" key="8">
    <source>
        <dbReference type="Proteomes" id="UP000799750"/>
    </source>
</evidence>
<feature type="transmembrane region" description="Helical" evidence="6">
    <location>
        <begin position="159"/>
        <end position="180"/>
    </location>
</feature>
<dbReference type="InterPro" id="IPR019334">
    <property type="entry name" value="TMEM170A/B/YPR153W-like"/>
</dbReference>